<protein>
    <submittedName>
        <fullName evidence="3">Uncharacterized protein LOC115752643</fullName>
    </submittedName>
</protein>
<dbReference type="PANTHER" id="PTHR48475:SF1">
    <property type="entry name" value="RNASE H TYPE-1 DOMAIN-CONTAINING PROTEIN"/>
    <property type="match status" value="1"/>
</dbReference>
<name>A0A8B8QI25_9MYRT</name>
<evidence type="ECO:0000259" key="1">
    <source>
        <dbReference type="PROSITE" id="PS50994"/>
    </source>
</evidence>
<organism evidence="2 3">
    <name type="scientific">Rhodamnia argentea</name>
    <dbReference type="NCBI Taxonomy" id="178133"/>
    <lineage>
        <taxon>Eukaryota</taxon>
        <taxon>Viridiplantae</taxon>
        <taxon>Streptophyta</taxon>
        <taxon>Embryophyta</taxon>
        <taxon>Tracheophyta</taxon>
        <taxon>Spermatophyta</taxon>
        <taxon>Magnoliopsida</taxon>
        <taxon>eudicotyledons</taxon>
        <taxon>Gunneridae</taxon>
        <taxon>Pentapetalae</taxon>
        <taxon>rosids</taxon>
        <taxon>malvids</taxon>
        <taxon>Myrtales</taxon>
        <taxon>Myrtaceae</taxon>
        <taxon>Myrtoideae</taxon>
        <taxon>Myrteae</taxon>
        <taxon>Australasian group</taxon>
        <taxon>Rhodamnia</taxon>
    </lineage>
</organism>
<evidence type="ECO:0000313" key="3">
    <source>
        <dbReference type="RefSeq" id="XP_030546781.2"/>
    </source>
</evidence>
<dbReference type="PANTHER" id="PTHR48475">
    <property type="entry name" value="RIBONUCLEASE H"/>
    <property type="match status" value="1"/>
</dbReference>
<dbReference type="GeneID" id="115752643"/>
<dbReference type="AlphaFoldDB" id="A0A8B8QI25"/>
<dbReference type="KEGG" id="rarg:115752643"/>
<keyword evidence="2" id="KW-1185">Reference proteome</keyword>
<accession>A0A8B8QI25</accession>
<dbReference type="SUPFAM" id="SSF53098">
    <property type="entry name" value="Ribonuclease H-like"/>
    <property type="match status" value="1"/>
</dbReference>
<dbReference type="RefSeq" id="XP_030546781.2">
    <property type="nucleotide sequence ID" value="XM_030690921.2"/>
</dbReference>
<dbReference type="InterPro" id="IPR036397">
    <property type="entry name" value="RNaseH_sf"/>
</dbReference>
<dbReference type="PROSITE" id="PS50994">
    <property type="entry name" value="INTEGRASE"/>
    <property type="match status" value="1"/>
</dbReference>
<evidence type="ECO:0000313" key="2">
    <source>
        <dbReference type="Proteomes" id="UP000827889"/>
    </source>
</evidence>
<dbReference type="InterPro" id="IPR012337">
    <property type="entry name" value="RNaseH-like_sf"/>
</dbReference>
<reference evidence="3" key="1">
    <citation type="submission" date="2025-08" db="UniProtKB">
        <authorList>
            <consortium name="RefSeq"/>
        </authorList>
    </citation>
    <scope>IDENTIFICATION</scope>
    <source>
        <tissue evidence="3">Leaf</tissue>
    </source>
</reference>
<dbReference type="Proteomes" id="UP000827889">
    <property type="component" value="Chromosome 8"/>
</dbReference>
<dbReference type="GO" id="GO:0015074">
    <property type="term" value="P:DNA integration"/>
    <property type="evidence" value="ECO:0007669"/>
    <property type="project" value="InterPro"/>
</dbReference>
<dbReference type="GO" id="GO:0003676">
    <property type="term" value="F:nucleic acid binding"/>
    <property type="evidence" value="ECO:0007669"/>
    <property type="project" value="InterPro"/>
</dbReference>
<dbReference type="Gene3D" id="3.30.420.10">
    <property type="entry name" value="Ribonuclease H-like superfamily/Ribonuclease H"/>
    <property type="match status" value="1"/>
</dbReference>
<sequence length="180" mass="20499">MADRGTVFIRREILNFTKSMDVKMIYSTPYYAQAYGRADASNKVIIGLIKKHLKDNPRECDSLLSIVLCAYRTSKRSSIGVSPYMLTYGQEAVLPFEITVQSLRVKLQDNMTTEEYDKTIHANIDELGENRAVALEKVIAQKGKGAKVYNKHVKVKHFDIGDLVWKTILPTSLDNKKFHQ</sequence>
<proteinExistence type="predicted"/>
<feature type="domain" description="Integrase catalytic" evidence="1">
    <location>
        <begin position="1"/>
        <end position="91"/>
    </location>
</feature>
<dbReference type="InterPro" id="IPR001584">
    <property type="entry name" value="Integrase_cat-core"/>
</dbReference>
<gene>
    <name evidence="3" type="primary">LOC115752643</name>
</gene>